<dbReference type="InterPro" id="IPR004498">
    <property type="entry name" value="Ribosomal_PrmA_MeTrfase"/>
</dbReference>
<keyword evidence="5 6" id="KW-0949">S-adenosyl-L-methionine</keyword>
<evidence type="ECO:0000256" key="1">
    <source>
        <dbReference type="ARBA" id="ARBA00009741"/>
    </source>
</evidence>
<dbReference type="GO" id="GO:0032259">
    <property type="term" value="P:methylation"/>
    <property type="evidence" value="ECO:0007669"/>
    <property type="project" value="UniProtKB-KW"/>
</dbReference>
<comment type="catalytic activity">
    <reaction evidence="6">
        <text>L-lysyl-[protein] + 3 S-adenosyl-L-methionine = N(6),N(6),N(6)-trimethyl-L-lysyl-[protein] + 3 S-adenosyl-L-homocysteine + 3 H(+)</text>
        <dbReference type="Rhea" id="RHEA:54192"/>
        <dbReference type="Rhea" id="RHEA-COMP:9752"/>
        <dbReference type="Rhea" id="RHEA-COMP:13826"/>
        <dbReference type="ChEBI" id="CHEBI:15378"/>
        <dbReference type="ChEBI" id="CHEBI:29969"/>
        <dbReference type="ChEBI" id="CHEBI:57856"/>
        <dbReference type="ChEBI" id="CHEBI:59789"/>
        <dbReference type="ChEBI" id="CHEBI:61961"/>
    </reaction>
</comment>
<name>A0A1G5RSV2_9FIRM</name>
<dbReference type="Pfam" id="PF06325">
    <property type="entry name" value="PrmA"/>
    <property type="match status" value="1"/>
</dbReference>
<dbReference type="HAMAP" id="MF_00735">
    <property type="entry name" value="Methyltr_PrmA"/>
    <property type="match status" value="1"/>
</dbReference>
<keyword evidence="8" id="KW-1185">Reference proteome</keyword>
<dbReference type="AlphaFoldDB" id="A0A1G5RSV2"/>
<dbReference type="EC" id="2.1.1.-" evidence="6"/>
<dbReference type="PIRSF" id="PIRSF000401">
    <property type="entry name" value="RPL11_MTase"/>
    <property type="match status" value="1"/>
</dbReference>
<dbReference type="InterPro" id="IPR050078">
    <property type="entry name" value="Ribosomal_L11_MeTrfase_PrmA"/>
</dbReference>
<feature type="binding site" evidence="6">
    <location>
        <position position="247"/>
    </location>
    <ligand>
        <name>S-adenosyl-L-methionine</name>
        <dbReference type="ChEBI" id="CHEBI:59789"/>
    </ligand>
</feature>
<feature type="binding site" evidence="6">
    <location>
        <position position="204"/>
    </location>
    <ligand>
        <name>S-adenosyl-L-methionine</name>
        <dbReference type="ChEBI" id="CHEBI:59789"/>
    </ligand>
</feature>
<organism evidence="7 8">
    <name type="scientific">Acidaminobacter hydrogenoformans DSM 2784</name>
    <dbReference type="NCBI Taxonomy" id="1120920"/>
    <lineage>
        <taxon>Bacteria</taxon>
        <taxon>Bacillati</taxon>
        <taxon>Bacillota</taxon>
        <taxon>Clostridia</taxon>
        <taxon>Peptostreptococcales</taxon>
        <taxon>Acidaminobacteraceae</taxon>
        <taxon>Acidaminobacter</taxon>
    </lineage>
</organism>
<evidence type="ECO:0000256" key="2">
    <source>
        <dbReference type="ARBA" id="ARBA00022490"/>
    </source>
</evidence>
<dbReference type="NCBIfam" id="TIGR00406">
    <property type="entry name" value="prmA"/>
    <property type="match status" value="1"/>
</dbReference>
<protein>
    <recommendedName>
        <fullName evidence="6">Ribosomal protein L11 methyltransferase</fullName>
        <shortName evidence="6">L11 Mtase</shortName>
        <ecNumber evidence="6">2.1.1.-</ecNumber>
    </recommendedName>
</protein>
<dbReference type="GO" id="GO:0016279">
    <property type="term" value="F:protein-lysine N-methyltransferase activity"/>
    <property type="evidence" value="ECO:0007669"/>
    <property type="project" value="RHEA"/>
</dbReference>
<proteinExistence type="inferred from homology"/>
<dbReference type="InterPro" id="IPR029063">
    <property type="entry name" value="SAM-dependent_MTases_sf"/>
</dbReference>
<evidence type="ECO:0000256" key="4">
    <source>
        <dbReference type="ARBA" id="ARBA00022679"/>
    </source>
</evidence>
<sequence>MKWFEVKVKTTSIAVDAVTNILYELDAQGIVVEDPNDPIFNEGYEGDWDYFDKSEIKFEFEGALVKAYVESDAPEALVPVIRAQVEGLKSFGLDPGLAEVEIKEIRESDWANEWKKYYHPVRIGRHLIIKPSWESFEQEPLDLVIELDPGGAFGSGTHETTTMCAEFLEENVEPGDKVYDIGCGSGILAIAAAKLGAGEVVAADIDPAAVAVTRENIEANQVTEVVQVYEGDLMQVVSSPADFVVTNIIADVVAHLAGSMKAYLRPGAVWISSGILDKKLPMVLEAMNDGGFEILEVRERGEWRALMVRAADHA</sequence>
<evidence type="ECO:0000256" key="5">
    <source>
        <dbReference type="ARBA" id="ARBA00022691"/>
    </source>
</evidence>
<dbReference type="EMBL" id="FMWL01000002">
    <property type="protein sequence ID" value="SCZ77163.1"/>
    <property type="molecule type" value="Genomic_DNA"/>
</dbReference>
<dbReference type="Gene3D" id="3.40.50.150">
    <property type="entry name" value="Vaccinia Virus protein VP39"/>
    <property type="match status" value="1"/>
</dbReference>
<dbReference type="SUPFAM" id="SSF53335">
    <property type="entry name" value="S-adenosyl-L-methionine-dependent methyltransferases"/>
    <property type="match status" value="1"/>
</dbReference>
<dbReference type="Proteomes" id="UP000199208">
    <property type="component" value="Unassembled WGS sequence"/>
</dbReference>
<dbReference type="GO" id="GO:0005840">
    <property type="term" value="C:ribosome"/>
    <property type="evidence" value="ECO:0007669"/>
    <property type="project" value="UniProtKB-KW"/>
</dbReference>
<gene>
    <name evidence="6" type="primary">prmA</name>
    <name evidence="7" type="ORF">SAMN03080599_00608</name>
</gene>
<dbReference type="CDD" id="cd02440">
    <property type="entry name" value="AdoMet_MTases"/>
    <property type="match status" value="1"/>
</dbReference>
<reference evidence="7 8" key="1">
    <citation type="submission" date="2016-10" db="EMBL/GenBank/DDBJ databases">
        <authorList>
            <person name="de Groot N.N."/>
        </authorList>
    </citation>
    <scope>NUCLEOTIDE SEQUENCE [LARGE SCALE GENOMIC DNA]</scope>
    <source>
        <strain evidence="7 8">DSM 2784</strain>
    </source>
</reference>
<keyword evidence="7" id="KW-0687">Ribonucleoprotein</keyword>
<comment type="similarity">
    <text evidence="1 6">Belongs to the methyltransferase superfamily. PrmA family.</text>
</comment>
<comment type="subcellular location">
    <subcellularLocation>
        <location evidence="6">Cytoplasm</location>
    </subcellularLocation>
</comment>
<keyword evidence="4 6" id="KW-0808">Transferase</keyword>
<evidence type="ECO:0000313" key="7">
    <source>
        <dbReference type="EMBL" id="SCZ77163.1"/>
    </source>
</evidence>
<keyword evidence="7" id="KW-0689">Ribosomal protein</keyword>
<feature type="binding site" evidence="6">
    <location>
        <position position="182"/>
    </location>
    <ligand>
        <name>S-adenosyl-L-methionine</name>
        <dbReference type="ChEBI" id="CHEBI:59789"/>
    </ligand>
</feature>
<dbReference type="STRING" id="1120920.SAMN03080599_00608"/>
<keyword evidence="3 6" id="KW-0489">Methyltransferase</keyword>
<keyword evidence="2 6" id="KW-0963">Cytoplasm</keyword>
<comment type="function">
    <text evidence="6">Methylates ribosomal protein L11.</text>
</comment>
<evidence type="ECO:0000313" key="8">
    <source>
        <dbReference type="Proteomes" id="UP000199208"/>
    </source>
</evidence>
<accession>A0A1G5RSV2</accession>
<evidence type="ECO:0000256" key="3">
    <source>
        <dbReference type="ARBA" id="ARBA00022603"/>
    </source>
</evidence>
<dbReference type="RefSeq" id="WP_092589401.1">
    <property type="nucleotide sequence ID" value="NZ_FMWL01000002.1"/>
</dbReference>
<evidence type="ECO:0000256" key="6">
    <source>
        <dbReference type="HAMAP-Rule" id="MF_00735"/>
    </source>
</evidence>
<dbReference type="PANTHER" id="PTHR43648:SF1">
    <property type="entry name" value="ELECTRON TRANSFER FLAVOPROTEIN BETA SUBUNIT LYSINE METHYLTRANSFERASE"/>
    <property type="match status" value="1"/>
</dbReference>
<dbReference type="OrthoDB" id="9785995at2"/>
<dbReference type="PANTHER" id="PTHR43648">
    <property type="entry name" value="ELECTRON TRANSFER FLAVOPROTEIN BETA SUBUNIT LYSINE METHYLTRANSFERASE"/>
    <property type="match status" value="1"/>
</dbReference>
<feature type="binding site" evidence="6">
    <location>
        <position position="161"/>
    </location>
    <ligand>
        <name>S-adenosyl-L-methionine</name>
        <dbReference type="ChEBI" id="CHEBI:59789"/>
    </ligand>
</feature>
<dbReference type="GO" id="GO:0005737">
    <property type="term" value="C:cytoplasm"/>
    <property type="evidence" value="ECO:0007669"/>
    <property type="project" value="UniProtKB-SubCell"/>
</dbReference>